<dbReference type="InterPro" id="IPR037185">
    <property type="entry name" value="EmrE-like"/>
</dbReference>
<dbReference type="GO" id="GO:1990961">
    <property type="term" value="P:xenobiotic detoxification by transmembrane export across the plasma membrane"/>
    <property type="evidence" value="ECO:0007669"/>
    <property type="project" value="UniProtKB-ARBA"/>
</dbReference>
<feature type="transmembrane region" description="Helical" evidence="10">
    <location>
        <begin position="61"/>
        <end position="82"/>
    </location>
</feature>
<dbReference type="PANTHER" id="PTHR30561:SF0">
    <property type="entry name" value="GUANIDINIUM EXPORTER"/>
    <property type="match status" value="1"/>
</dbReference>
<organism evidence="11 12">
    <name type="scientific">Azospira restricta</name>
    <dbReference type="NCBI Taxonomy" id="404405"/>
    <lineage>
        <taxon>Bacteria</taxon>
        <taxon>Pseudomonadati</taxon>
        <taxon>Pseudomonadota</taxon>
        <taxon>Betaproteobacteria</taxon>
        <taxon>Rhodocyclales</taxon>
        <taxon>Rhodocyclaceae</taxon>
        <taxon>Azospira</taxon>
    </lineage>
</organism>
<keyword evidence="3" id="KW-1003">Cell membrane</keyword>
<keyword evidence="12" id="KW-1185">Reference proteome</keyword>
<protein>
    <recommendedName>
        <fullName evidence="8">Guanidinium exporter</fullName>
    </recommendedName>
</protein>
<feature type="transmembrane region" description="Helical" evidence="10">
    <location>
        <begin position="88"/>
        <end position="107"/>
    </location>
</feature>
<dbReference type="Gene3D" id="1.10.3730.20">
    <property type="match status" value="1"/>
</dbReference>
<gene>
    <name evidence="11" type="primary">sugE</name>
    <name evidence="11" type="ORF">IWH25_02490</name>
</gene>
<feature type="transmembrane region" description="Helical" evidence="10">
    <location>
        <begin position="33"/>
        <end position="54"/>
    </location>
</feature>
<dbReference type="PANTHER" id="PTHR30561">
    <property type="entry name" value="SMR FAMILY PROTON-DEPENDENT DRUG EFFLUX TRANSPORTER SUGE"/>
    <property type="match status" value="1"/>
</dbReference>
<dbReference type="EMBL" id="CP064781">
    <property type="protein sequence ID" value="QRJ64245.1"/>
    <property type="molecule type" value="Genomic_DNA"/>
</dbReference>
<evidence type="ECO:0000256" key="1">
    <source>
        <dbReference type="ARBA" id="ARBA00004651"/>
    </source>
</evidence>
<evidence type="ECO:0000256" key="3">
    <source>
        <dbReference type="ARBA" id="ARBA00022475"/>
    </source>
</evidence>
<keyword evidence="5 10" id="KW-1133">Transmembrane helix</keyword>
<dbReference type="KEGG" id="ares:IWH25_02490"/>
<keyword evidence="4 9" id="KW-0812">Transmembrane</keyword>
<dbReference type="Proteomes" id="UP000663444">
    <property type="component" value="Chromosome"/>
</dbReference>
<sequence length="112" mass="11476">MTQTVAWLVLLVAGLCEIGWAVGLKYTDGFSRLWPSLGTAVAMVASVVLLGLSLKALPLGTAYAVWTGIGAVGTAILGIVLFNEPRDALRLACIALIVAGIVGLKLVTPAGD</sequence>
<evidence type="ECO:0000256" key="9">
    <source>
        <dbReference type="RuleBase" id="RU003942"/>
    </source>
</evidence>
<evidence type="ECO:0000256" key="7">
    <source>
        <dbReference type="ARBA" id="ARBA00038151"/>
    </source>
</evidence>
<dbReference type="FunFam" id="1.10.3730.20:FF:000001">
    <property type="entry name" value="Quaternary ammonium compound resistance transporter SugE"/>
    <property type="match status" value="1"/>
</dbReference>
<evidence type="ECO:0000256" key="4">
    <source>
        <dbReference type="ARBA" id="ARBA00022692"/>
    </source>
</evidence>
<dbReference type="InterPro" id="IPR000390">
    <property type="entry name" value="Small_drug/metabolite_transptr"/>
</dbReference>
<evidence type="ECO:0000256" key="5">
    <source>
        <dbReference type="ARBA" id="ARBA00022989"/>
    </source>
</evidence>
<dbReference type="InterPro" id="IPR045324">
    <property type="entry name" value="Small_multidrug_res"/>
</dbReference>
<name>A0A974Y436_9RHOO</name>
<dbReference type="GO" id="GO:0005886">
    <property type="term" value="C:plasma membrane"/>
    <property type="evidence" value="ECO:0007669"/>
    <property type="project" value="UniProtKB-SubCell"/>
</dbReference>
<evidence type="ECO:0000256" key="8">
    <source>
        <dbReference type="ARBA" id="ARBA00039168"/>
    </source>
</evidence>
<proteinExistence type="inferred from homology"/>
<accession>A0A974Y436</accession>
<keyword evidence="6 10" id="KW-0472">Membrane</keyword>
<comment type="subcellular location">
    <subcellularLocation>
        <location evidence="1 9">Cell membrane</location>
        <topology evidence="1 9">Multi-pass membrane protein</topology>
    </subcellularLocation>
</comment>
<dbReference type="NCBIfam" id="NF008512">
    <property type="entry name" value="PRK11431.1"/>
    <property type="match status" value="1"/>
</dbReference>
<comment type="similarity">
    <text evidence="7">Belongs to the drug/metabolite transporter (DMT) superfamily. Small multidrug resistance (SMR) (TC 2.A.7.1) family. Gdx/SugE subfamily.</text>
</comment>
<dbReference type="AlphaFoldDB" id="A0A974Y436"/>
<dbReference type="RefSeq" id="WP_203387786.1">
    <property type="nucleotide sequence ID" value="NZ_CP064781.1"/>
</dbReference>
<dbReference type="SUPFAM" id="SSF103481">
    <property type="entry name" value="Multidrug resistance efflux transporter EmrE"/>
    <property type="match status" value="1"/>
</dbReference>
<keyword evidence="2" id="KW-0813">Transport</keyword>
<evidence type="ECO:0000313" key="12">
    <source>
        <dbReference type="Proteomes" id="UP000663444"/>
    </source>
</evidence>
<reference evidence="11" key="1">
    <citation type="submission" date="2020-11" db="EMBL/GenBank/DDBJ databases">
        <title>Azospira restricta DSM 18626 genome sequence.</title>
        <authorList>
            <person name="Moe W.M."/>
        </authorList>
    </citation>
    <scope>NUCLEOTIDE SEQUENCE</scope>
    <source>
        <strain evidence="11">DSM 18626</strain>
    </source>
</reference>
<evidence type="ECO:0000256" key="6">
    <source>
        <dbReference type="ARBA" id="ARBA00023136"/>
    </source>
</evidence>
<evidence type="ECO:0000313" key="11">
    <source>
        <dbReference type="EMBL" id="QRJ64245.1"/>
    </source>
</evidence>
<dbReference type="GO" id="GO:0022857">
    <property type="term" value="F:transmembrane transporter activity"/>
    <property type="evidence" value="ECO:0007669"/>
    <property type="project" value="InterPro"/>
</dbReference>
<evidence type="ECO:0000256" key="10">
    <source>
        <dbReference type="SAM" id="Phobius"/>
    </source>
</evidence>
<evidence type="ECO:0000256" key="2">
    <source>
        <dbReference type="ARBA" id="ARBA00022448"/>
    </source>
</evidence>
<dbReference type="Pfam" id="PF00893">
    <property type="entry name" value="Multi_Drug_Res"/>
    <property type="match status" value="1"/>
</dbReference>